<dbReference type="RefSeq" id="WP_200608110.1">
    <property type="nucleotide sequence ID" value="NZ_JAEHHL010000002.1"/>
</dbReference>
<dbReference type="InterPro" id="IPR010987">
    <property type="entry name" value="Glutathione-S-Trfase_C-like"/>
</dbReference>
<organism evidence="3 4">
    <name type="scientific">Thermohalobaculum xanthum</name>
    <dbReference type="NCBI Taxonomy" id="2753746"/>
    <lineage>
        <taxon>Bacteria</taxon>
        <taxon>Pseudomonadati</taxon>
        <taxon>Pseudomonadota</taxon>
        <taxon>Alphaproteobacteria</taxon>
        <taxon>Rhodobacterales</taxon>
        <taxon>Paracoccaceae</taxon>
        <taxon>Thermohalobaculum</taxon>
    </lineage>
</organism>
<dbReference type="PROSITE" id="PS50405">
    <property type="entry name" value="GST_CTER"/>
    <property type="match status" value="1"/>
</dbReference>
<evidence type="ECO:0000259" key="1">
    <source>
        <dbReference type="PROSITE" id="PS50404"/>
    </source>
</evidence>
<dbReference type="Gene3D" id="1.20.1050.10">
    <property type="match status" value="1"/>
</dbReference>
<feature type="domain" description="GST N-terminal" evidence="1">
    <location>
        <begin position="1"/>
        <end position="81"/>
    </location>
</feature>
<dbReference type="InterPro" id="IPR040079">
    <property type="entry name" value="Glutathione_S-Trfase"/>
</dbReference>
<feature type="domain" description="GST C-terminal" evidence="2">
    <location>
        <begin position="89"/>
        <end position="219"/>
    </location>
</feature>
<dbReference type="InterPro" id="IPR036249">
    <property type="entry name" value="Thioredoxin-like_sf"/>
</dbReference>
<keyword evidence="4" id="KW-1185">Reference proteome</keyword>
<evidence type="ECO:0000259" key="2">
    <source>
        <dbReference type="PROSITE" id="PS50405"/>
    </source>
</evidence>
<dbReference type="Proteomes" id="UP000655420">
    <property type="component" value="Unassembled WGS sequence"/>
</dbReference>
<accession>A0A8J7M5I8</accession>
<dbReference type="Pfam" id="PF02798">
    <property type="entry name" value="GST_N"/>
    <property type="match status" value="1"/>
</dbReference>
<dbReference type="InterPro" id="IPR004045">
    <property type="entry name" value="Glutathione_S-Trfase_N"/>
</dbReference>
<reference evidence="3" key="1">
    <citation type="submission" date="2020-12" db="EMBL/GenBank/DDBJ databases">
        <title>Bacterial taxonomy.</title>
        <authorList>
            <person name="Pan X."/>
        </authorList>
    </citation>
    <scope>NUCLEOTIDE SEQUENCE</scope>
    <source>
        <strain evidence="3">M0105</strain>
    </source>
</reference>
<dbReference type="CDD" id="cd03046">
    <property type="entry name" value="GST_N_GTT1_like"/>
    <property type="match status" value="1"/>
</dbReference>
<name>A0A8J7M5I8_9RHOB</name>
<dbReference type="PANTHER" id="PTHR44051">
    <property type="entry name" value="GLUTATHIONE S-TRANSFERASE-RELATED"/>
    <property type="match status" value="1"/>
</dbReference>
<dbReference type="PANTHER" id="PTHR44051:SF8">
    <property type="entry name" value="GLUTATHIONE S-TRANSFERASE GSTA"/>
    <property type="match status" value="1"/>
</dbReference>
<sequence length="234" mass="25059">MTLRLHWSPDSANLVVRLALEELGLPFEAVRLDRSAGAHRSPSYLRLNPQGLIPVLEDGPLVLFETGAILLHLADRTGRLGPEGPDARDPATRAAFLRWLFWISNTLHADLRAAFYTHRYVSEATVPELRAGLSRRVAEHVALVEGAMESGNWPAGPAPLLTDLYLAACLRWARLYPSAGPATLGAAPTGRVGALLAHLGTRPAVKRALAAESIPSADFLDPVGPALPPAEITG</sequence>
<evidence type="ECO:0000313" key="3">
    <source>
        <dbReference type="EMBL" id="MBK0398648.1"/>
    </source>
</evidence>
<proteinExistence type="predicted"/>
<dbReference type="EMBL" id="JAEHHL010000002">
    <property type="protein sequence ID" value="MBK0398648.1"/>
    <property type="molecule type" value="Genomic_DNA"/>
</dbReference>
<protein>
    <submittedName>
        <fullName evidence="3">Glutathione S-transferase family protein</fullName>
    </submittedName>
</protein>
<comment type="caution">
    <text evidence="3">The sequence shown here is derived from an EMBL/GenBank/DDBJ whole genome shotgun (WGS) entry which is preliminary data.</text>
</comment>
<dbReference type="InterPro" id="IPR036282">
    <property type="entry name" value="Glutathione-S-Trfase_C_sf"/>
</dbReference>
<evidence type="ECO:0000313" key="4">
    <source>
        <dbReference type="Proteomes" id="UP000655420"/>
    </source>
</evidence>
<gene>
    <name evidence="3" type="ORF">H0I76_05575</name>
</gene>
<dbReference type="Gene3D" id="3.40.30.10">
    <property type="entry name" value="Glutaredoxin"/>
    <property type="match status" value="1"/>
</dbReference>
<dbReference type="SUPFAM" id="SSF47616">
    <property type="entry name" value="GST C-terminal domain-like"/>
    <property type="match status" value="1"/>
</dbReference>
<dbReference type="SFLD" id="SFLDG00358">
    <property type="entry name" value="Main_(cytGST)"/>
    <property type="match status" value="1"/>
</dbReference>
<dbReference type="PROSITE" id="PS50404">
    <property type="entry name" value="GST_NTER"/>
    <property type="match status" value="1"/>
</dbReference>
<dbReference type="AlphaFoldDB" id="A0A8J7M5I8"/>
<dbReference type="SUPFAM" id="SSF52833">
    <property type="entry name" value="Thioredoxin-like"/>
    <property type="match status" value="1"/>
</dbReference>
<dbReference type="SFLD" id="SFLDS00019">
    <property type="entry name" value="Glutathione_Transferase_(cytos"/>
    <property type="match status" value="1"/>
</dbReference>